<keyword evidence="6 8" id="KW-1133">Transmembrane helix</keyword>
<protein>
    <recommendedName>
        <fullName evidence="9">Sugar phosphate transporter domain-containing protein</fullName>
    </recommendedName>
</protein>
<organism evidence="10 11">
    <name type="scientific">Diplocarpon rosae</name>
    <dbReference type="NCBI Taxonomy" id="946125"/>
    <lineage>
        <taxon>Eukaryota</taxon>
        <taxon>Fungi</taxon>
        <taxon>Dikarya</taxon>
        <taxon>Ascomycota</taxon>
        <taxon>Pezizomycotina</taxon>
        <taxon>Leotiomycetes</taxon>
        <taxon>Helotiales</taxon>
        <taxon>Drepanopezizaceae</taxon>
        <taxon>Diplocarpon</taxon>
    </lineage>
</organism>
<feature type="transmembrane region" description="Helical" evidence="8">
    <location>
        <begin position="386"/>
        <end position="405"/>
    </location>
</feature>
<dbReference type="InterPro" id="IPR004853">
    <property type="entry name" value="Sugar_P_trans_dom"/>
</dbReference>
<evidence type="ECO:0000256" key="2">
    <source>
        <dbReference type="ARBA" id="ARBA00004477"/>
    </source>
</evidence>
<dbReference type="AlphaFoldDB" id="A0AAD9WCA5"/>
<keyword evidence="5 8" id="KW-0812">Transmembrane</keyword>
<dbReference type="PANTHER" id="PTHR11132">
    <property type="entry name" value="SOLUTE CARRIER FAMILY 35"/>
    <property type="match status" value="1"/>
</dbReference>
<sequence length="421" mass="46083">MCSWSTRMRPRDFSSTLCEQHTLRDTMDPSAKRRSSNLACVNLDMLSWEPANVRLDDILCRSESSAETEVRHLVDEGDHGLVEELLSHAVDIEAQKLEVHTTAQPVPLEYSIPLRKKLFYLGTYLLLNLSLTIHSKMLLGKLKYPFLLTAFHTGTTSVACYTLMRQGYIKLTALSLHDNSVIVAFSVLCTINIATSNVSLALVSVSFHQIVRSTVPVFTIFSHKLYFRRSYSLPTYLSCIPIITGVSMAAYGEVDFTAWGFILTIFGVILAALKTVVSNQLMTGQLSLPPLELLLRISPLAAVQSLAYAVLTGEGSGLKQFVVNGSLTPGWMAALLINSFIAFLLNISSFSTNKLSGALTMTICGNLKQILTVLLGIIIFKVKIGVFNGTGMVIAIIGGAIYSRLELGKKPTKKPALLSKA</sequence>
<keyword evidence="11" id="KW-1185">Reference proteome</keyword>
<feature type="transmembrane region" description="Helical" evidence="8">
    <location>
        <begin position="331"/>
        <end position="347"/>
    </location>
</feature>
<evidence type="ECO:0000313" key="10">
    <source>
        <dbReference type="EMBL" id="KAK2624181.1"/>
    </source>
</evidence>
<evidence type="ECO:0000256" key="3">
    <source>
        <dbReference type="ARBA" id="ARBA00010425"/>
    </source>
</evidence>
<evidence type="ECO:0000256" key="1">
    <source>
        <dbReference type="ARBA" id="ARBA00003420"/>
    </source>
</evidence>
<comment type="function">
    <text evidence="1">Involved in the import of GDP-mannose from the cytoplasm into the Golgi lumen.</text>
</comment>
<comment type="subcellular location">
    <subcellularLocation>
        <location evidence="2">Endoplasmic reticulum membrane</location>
        <topology evidence="2">Multi-pass membrane protein</topology>
    </subcellularLocation>
</comment>
<evidence type="ECO:0000256" key="6">
    <source>
        <dbReference type="ARBA" id="ARBA00022989"/>
    </source>
</evidence>
<proteinExistence type="inferred from homology"/>
<comment type="subunit">
    <text evidence="4">Homooligomer.</text>
</comment>
<feature type="transmembrane region" description="Helical" evidence="8">
    <location>
        <begin position="118"/>
        <end position="138"/>
    </location>
</feature>
<feature type="transmembrane region" description="Helical" evidence="8">
    <location>
        <begin position="256"/>
        <end position="273"/>
    </location>
</feature>
<gene>
    <name evidence="10" type="ORF">QTJ16_006131</name>
</gene>
<evidence type="ECO:0000256" key="5">
    <source>
        <dbReference type="ARBA" id="ARBA00022692"/>
    </source>
</evidence>
<comment type="caution">
    <text evidence="10">The sequence shown here is derived from an EMBL/GenBank/DDBJ whole genome shotgun (WGS) entry which is preliminary data.</text>
</comment>
<reference evidence="10" key="1">
    <citation type="submission" date="2023-06" db="EMBL/GenBank/DDBJ databases">
        <title>Draft genome of Marssonina rosae.</title>
        <authorList>
            <person name="Cheng Q."/>
        </authorList>
    </citation>
    <scope>NUCLEOTIDE SEQUENCE</scope>
    <source>
        <strain evidence="10">R4</strain>
    </source>
</reference>
<feature type="domain" description="Sugar phosphate transporter" evidence="9">
    <location>
        <begin position="118"/>
        <end position="403"/>
    </location>
</feature>
<dbReference type="Proteomes" id="UP001285354">
    <property type="component" value="Unassembled WGS sequence"/>
</dbReference>
<evidence type="ECO:0000259" key="9">
    <source>
        <dbReference type="Pfam" id="PF03151"/>
    </source>
</evidence>
<dbReference type="Pfam" id="PF03151">
    <property type="entry name" value="TPT"/>
    <property type="match status" value="1"/>
</dbReference>
<name>A0AAD9WCA5_9HELO</name>
<comment type="similarity">
    <text evidence="3">Belongs to the TPT transporter family. SLC35D subfamily.</text>
</comment>
<feature type="transmembrane region" description="Helical" evidence="8">
    <location>
        <begin position="176"/>
        <end position="194"/>
    </location>
</feature>
<evidence type="ECO:0000313" key="11">
    <source>
        <dbReference type="Proteomes" id="UP001285354"/>
    </source>
</evidence>
<feature type="transmembrane region" description="Helical" evidence="8">
    <location>
        <begin position="233"/>
        <end position="250"/>
    </location>
</feature>
<feature type="transmembrane region" description="Helical" evidence="8">
    <location>
        <begin position="293"/>
        <end position="311"/>
    </location>
</feature>
<evidence type="ECO:0000256" key="7">
    <source>
        <dbReference type="ARBA" id="ARBA00023136"/>
    </source>
</evidence>
<accession>A0AAD9WCA5</accession>
<evidence type="ECO:0000256" key="8">
    <source>
        <dbReference type="SAM" id="Phobius"/>
    </source>
</evidence>
<feature type="transmembrane region" description="Helical" evidence="8">
    <location>
        <begin position="359"/>
        <end position="380"/>
    </location>
</feature>
<evidence type="ECO:0000256" key="4">
    <source>
        <dbReference type="ARBA" id="ARBA00011182"/>
    </source>
</evidence>
<dbReference type="InterPro" id="IPR050186">
    <property type="entry name" value="TPT_transporter"/>
</dbReference>
<dbReference type="GO" id="GO:0005789">
    <property type="term" value="C:endoplasmic reticulum membrane"/>
    <property type="evidence" value="ECO:0007669"/>
    <property type="project" value="UniProtKB-SubCell"/>
</dbReference>
<dbReference type="EMBL" id="JAUBYV010000010">
    <property type="protein sequence ID" value="KAK2624181.1"/>
    <property type="molecule type" value="Genomic_DNA"/>
</dbReference>
<keyword evidence="7 8" id="KW-0472">Membrane</keyword>